<gene>
    <name evidence="4" type="ORF">ABUE30_10615</name>
</gene>
<evidence type="ECO:0000256" key="2">
    <source>
        <dbReference type="ARBA" id="ARBA00023315"/>
    </source>
</evidence>
<dbReference type="RefSeq" id="WP_408623739.1">
    <property type="nucleotide sequence ID" value="NZ_JBEQCT010000004.1"/>
</dbReference>
<accession>A0ABW9G7Y7</accession>
<dbReference type="InterPro" id="IPR000182">
    <property type="entry name" value="GNAT_dom"/>
</dbReference>
<dbReference type="Pfam" id="PF00583">
    <property type="entry name" value="Acetyltransf_1"/>
    <property type="match status" value="1"/>
</dbReference>
<sequence>MVIRSAQESDLDALTMLNQQIGQIHFDQMPEAFDAPSAADRQFLVNVLKNNTHRFFVAQRGQQVIGFITATITQNETIPFLVKFPICRIGSIVVDEHHRSRGVGRALMNAVHQWAREQGAKQVRLEVMAFNHKAHQFYTTLGFSQHSFIMAKPLD</sequence>
<proteinExistence type="predicted"/>
<comment type="caution">
    <text evidence="4">The sequence shown here is derived from an EMBL/GenBank/DDBJ whole genome shotgun (WGS) entry which is preliminary data.</text>
</comment>
<dbReference type="InterPro" id="IPR016181">
    <property type="entry name" value="Acyl_CoA_acyltransferase"/>
</dbReference>
<dbReference type="EMBL" id="JBEQCT010000004">
    <property type="protein sequence ID" value="MFM2485504.1"/>
    <property type="molecule type" value="Genomic_DNA"/>
</dbReference>
<dbReference type="SUPFAM" id="SSF55729">
    <property type="entry name" value="Acyl-CoA N-acyltransferases (Nat)"/>
    <property type="match status" value="1"/>
</dbReference>
<dbReference type="PROSITE" id="PS51186">
    <property type="entry name" value="GNAT"/>
    <property type="match status" value="1"/>
</dbReference>
<dbReference type="InterPro" id="IPR050832">
    <property type="entry name" value="Bact_Acetyltransf"/>
</dbReference>
<protein>
    <submittedName>
        <fullName evidence="4">GNAT family N-acetyltransferase</fullName>
    </submittedName>
</protein>
<feature type="domain" description="N-acetyltransferase" evidence="3">
    <location>
        <begin position="1"/>
        <end position="155"/>
    </location>
</feature>
<name>A0ABW9G7Y7_9GAMM</name>
<keyword evidence="2" id="KW-0012">Acyltransferase</keyword>
<reference evidence="4 5" key="1">
    <citation type="journal article" date="2013" name="Int. J. Syst. Evol. Microbiol.">
        <title>Celerinatantimonas yamalensis sp. nov., a cold-adapted diazotrophic bacterium from a cold permafrost brine.</title>
        <authorList>
            <person name="Shcherbakova V."/>
            <person name="Chuvilskaya N."/>
            <person name="Rivkina E."/>
            <person name="Demidov N."/>
            <person name="Uchaeva V."/>
            <person name="Suetin S."/>
            <person name="Suzina N."/>
            <person name="Gilichinsky D."/>
        </authorList>
    </citation>
    <scope>NUCLEOTIDE SEQUENCE [LARGE SCALE GENOMIC DNA]</scope>
    <source>
        <strain evidence="4 5">C7</strain>
    </source>
</reference>
<dbReference type="Proteomes" id="UP001629953">
    <property type="component" value="Unassembled WGS sequence"/>
</dbReference>
<dbReference type="CDD" id="cd04301">
    <property type="entry name" value="NAT_SF"/>
    <property type="match status" value="1"/>
</dbReference>
<evidence type="ECO:0000313" key="5">
    <source>
        <dbReference type="Proteomes" id="UP001629953"/>
    </source>
</evidence>
<keyword evidence="5" id="KW-1185">Reference proteome</keyword>
<dbReference type="Gene3D" id="3.40.630.30">
    <property type="match status" value="1"/>
</dbReference>
<evidence type="ECO:0000259" key="3">
    <source>
        <dbReference type="PROSITE" id="PS51186"/>
    </source>
</evidence>
<evidence type="ECO:0000313" key="4">
    <source>
        <dbReference type="EMBL" id="MFM2485504.1"/>
    </source>
</evidence>
<organism evidence="4 5">
    <name type="scientific">Celerinatantimonas yamalensis</name>
    <dbReference type="NCBI Taxonomy" id="559956"/>
    <lineage>
        <taxon>Bacteria</taxon>
        <taxon>Pseudomonadati</taxon>
        <taxon>Pseudomonadota</taxon>
        <taxon>Gammaproteobacteria</taxon>
        <taxon>Celerinatantimonadaceae</taxon>
        <taxon>Celerinatantimonas</taxon>
    </lineage>
</organism>
<keyword evidence="1" id="KW-0808">Transferase</keyword>
<dbReference type="PANTHER" id="PTHR43877:SF2">
    <property type="entry name" value="AMINOALKYLPHOSPHONATE N-ACETYLTRANSFERASE-RELATED"/>
    <property type="match status" value="1"/>
</dbReference>
<dbReference type="PANTHER" id="PTHR43877">
    <property type="entry name" value="AMINOALKYLPHOSPHONATE N-ACETYLTRANSFERASE-RELATED-RELATED"/>
    <property type="match status" value="1"/>
</dbReference>
<evidence type="ECO:0000256" key="1">
    <source>
        <dbReference type="ARBA" id="ARBA00022679"/>
    </source>
</evidence>